<gene>
    <name evidence="2" type="ORF">H9L23_13445</name>
</gene>
<proteinExistence type="predicted"/>
<reference evidence="2 3" key="1">
    <citation type="submission" date="2020-08" db="EMBL/GenBank/DDBJ databases">
        <title>Genome sequence of Pedobacter roseus KACC 11594T.</title>
        <authorList>
            <person name="Hyun D.-W."/>
            <person name="Bae J.-W."/>
        </authorList>
    </citation>
    <scope>NUCLEOTIDE SEQUENCE [LARGE SCALE GENOMIC DNA]</scope>
    <source>
        <strain evidence="2 3">KACC 11594</strain>
    </source>
</reference>
<dbReference type="KEGG" id="proe:H9L23_13445"/>
<name>A0A7G9Q9Y7_9SPHI</name>
<dbReference type="EMBL" id="CP060723">
    <property type="protein sequence ID" value="QNN40162.1"/>
    <property type="molecule type" value="Genomic_DNA"/>
</dbReference>
<dbReference type="SUPFAM" id="SSF48371">
    <property type="entry name" value="ARM repeat"/>
    <property type="match status" value="1"/>
</dbReference>
<accession>A0A7G9Q9Y7</accession>
<evidence type="ECO:0000313" key="3">
    <source>
        <dbReference type="Proteomes" id="UP000515806"/>
    </source>
</evidence>
<keyword evidence="3" id="KW-1185">Reference proteome</keyword>
<dbReference type="RefSeq" id="WP_187590903.1">
    <property type="nucleotide sequence ID" value="NZ_CP060723.1"/>
</dbReference>
<dbReference type="CDD" id="cd11743">
    <property type="entry name" value="Cthe_2751_like"/>
    <property type="match status" value="1"/>
</dbReference>
<dbReference type="Proteomes" id="UP000515806">
    <property type="component" value="Chromosome"/>
</dbReference>
<evidence type="ECO:0000259" key="1">
    <source>
        <dbReference type="Pfam" id="PF16804"/>
    </source>
</evidence>
<dbReference type="InterPro" id="IPR031837">
    <property type="entry name" value="DUF5071"/>
</dbReference>
<dbReference type="Pfam" id="PF16804">
    <property type="entry name" value="DUF5071"/>
    <property type="match status" value="1"/>
</dbReference>
<sequence>MKNKDYIPTNIYDIAAVERLKHLPFESVKQDVPALLEWLQDTHWDVAEGIAKYLVPHVNEITKELLFILNSNDGMWKYFVIYNLIARSQHELDPVLIETLRRIAEYPSGIDTEDAVDEAAKDILMNESLCG</sequence>
<protein>
    <submittedName>
        <fullName evidence="2">DUF5071 domain-containing protein</fullName>
    </submittedName>
</protein>
<evidence type="ECO:0000313" key="2">
    <source>
        <dbReference type="EMBL" id="QNN40162.1"/>
    </source>
</evidence>
<dbReference type="InterPro" id="IPR038692">
    <property type="entry name" value="Cthe_2751_sf"/>
</dbReference>
<dbReference type="AlphaFoldDB" id="A0A7G9Q9Y7"/>
<organism evidence="2 3">
    <name type="scientific">Pedobacter roseus</name>
    <dbReference type="NCBI Taxonomy" id="336820"/>
    <lineage>
        <taxon>Bacteria</taxon>
        <taxon>Pseudomonadati</taxon>
        <taxon>Bacteroidota</taxon>
        <taxon>Sphingobacteriia</taxon>
        <taxon>Sphingobacteriales</taxon>
        <taxon>Sphingobacteriaceae</taxon>
        <taxon>Pedobacter</taxon>
    </lineage>
</organism>
<feature type="domain" description="DUF5071" evidence="1">
    <location>
        <begin position="7"/>
        <end position="124"/>
    </location>
</feature>
<dbReference type="Gene3D" id="1.25.40.750">
    <property type="entry name" value="Domain of unknown function DUF5071"/>
    <property type="match status" value="1"/>
</dbReference>
<dbReference type="InterPro" id="IPR016024">
    <property type="entry name" value="ARM-type_fold"/>
</dbReference>